<gene>
    <name evidence="1" type="ORF">RND15_11450</name>
</gene>
<proteinExistence type="predicted"/>
<organism evidence="1 2">
    <name type="scientific">Streptomyces lonegramiae</name>
    <dbReference type="NCBI Taxonomy" id="3075524"/>
    <lineage>
        <taxon>Bacteria</taxon>
        <taxon>Bacillati</taxon>
        <taxon>Actinomycetota</taxon>
        <taxon>Actinomycetes</taxon>
        <taxon>Kitasatosporales</taxon>
        <taxon>Streptomycetaceae</taxon>
        <taxon>Streptomyces</taxon>
    </lineage>
</organism>
<accession>A0ABU2XCY1</accession>
<dbReference type="Proteomes" id="UP001180754">
    <property type="component" value="Unassembled WGS sequence"/>
</dbReference>
<protein>
    <submittedName>
        <fullName evidence="1">Uncharacterized protein</fullName>
    </submittedName>
</protein>
<evidence type="ECO:0000313" key="1">
    <source>
        <dbReference type="EMBL" id="MDT0543329.1"/>
    </source>
</evidence>
<dbReference type="RefSeq" id="WP_311723697.1">
    <property type="nucleotide sequence ID" value="NZ_JAVRFD010000004.1"/>
</dbReference>
<comment type="caution">
    <text evidence="1">The sequence shown here is derived from an EMBL/GenBank/DDBJ whole genome shotgun (WGS) entry which is preliminary data.</text>
</comment>
<name>A0ABU2XCY1_9ACTN</name>
<reference evidence="1" key="1">
    <citation type="submission" date="2024-05" db="EMBL/GenBank/DDBJ databases">
        <title>30 novel species of actinomycetes from the DSMZ collection.</title>
        <authorList>
            <person name="Nouioui I."/>
        </authorList>
    </citation>
    <scope>NUCLEOTIDE SEQUENCE</scope>
    <source>
        <strain evidence="1">DSM 41529</strain>
    </source>
</reference>
<evidence type="ECO:0000313" key="2">
    <source>
        <dbReference type="Proteomes" id="UP001180754"/>
    </source>
</evidence>
<dbReference type="EMBL" id="JAVRFD010000004">
    <property type="protein sequence ID" value="MDT0543329.1"/>
    <property type="molecule type" value="Genomic_DNA"/>
</dbReference>
<sequence>MTFETAPPPTPTPRQATHRALDELRAALDMRGITLPSLDLAPLTLAAIHNGALVRDAKHDHFGVYRDSEWQARPEDLRCPAGGCRA</sequence>
<keyword evidence="2" id="KW-1185">Reference proteome</keyword>